<evidence type="ECO:0000313" key="1">
    <source>
        <dbReference type="Proteomes" id="UP000035642"/>
    </source>
</evidence>
<sequence>LNFELFPDLGSLSDAEGRPLSEIVAMAVGKLGENLSVRNIKALYAPEGATLYSAAHPRGGSDDVNMGKYVSVVALRRPETKGVFPTEKLAGQLCQTTNIDEDETALLRQTFMLNPSQTVYEYVRDHQAEIVDFFRSELGGYE</sequence>
<dbReference type="STRING" id="6313.A0A0K0D6V1"/>
<dbReference type="AlphaFoldDB" id="A0A0K0D6V1"/>
<dbReference type="Gene3D" id="3.30.479.20">
    <property type="entry name" value="Elongation factor Ts, dimerisation domain"/>
    <property type="match status" value="1"/>
</dbReference>
<organism evidence="1 2">
    <name type="scientific">Angiostrongylus cantonensis</name>
    <name type="common">Rat lungworm</name>
    <dbReference type="NCBI Taxonomy" id="6313"/>
    <lineage>
        <taxon>Eukaryota</taxon>
        <taxon>Metazoa</taxon>
        <taxon>Ecdysozoa</taxon>
        <taxon>Nematoda</taxon>
        <taxon>Chromadorea</taxon>
        <taxon>Rhabditida</taxon>
        <taxon>Rhabditina</taxon>
        <taxon>Rhabditomorpha</taxon>
        <taxon>Strongyloidea</taxon>
        <taxon>Metastrongylidae</taxon>
        <taxon>Angiostrongylus</taxon>
    </lineage>
</organism>
<accession>A0A0K0D6V1</accession>
<reference evidence="1" key="1">
    <citation type="submission" date="2012-09" db="EMBL/GenBank/DDBJ databases">
        <authorList>
            <person name="Martin A.A."/>
        </authorList>
    </citation>
    <scope>NUCLEOTIDE SEQUENCE</scope>
</reference>
<dbReference type="InterPro" id="IPR036402">
    <property type="entry name" value="EF-Ts_dimer_sf"/>
</dbReference>
<dbReference type="WBParaSite" id="ACAC_0000579601-mRNA-1">
    <property type="protein sequence ID" value="ACAC_0000579601-mRNA-1"/>
    <property type="gene ID" value="ACAC_0000579601"/>
</dbReference>
<dbReference type="SUPFAM" id="SSF54713">
    <property type="entry name" value="Elongation factor Ts (EF-Ts), dimerisation domain"/>
    <property type="match status" value="1"/>
</dbReference>
<dbReference type="Proteomes" id="UP000035642">
    <property type="component" value="Unassembled WGS sequence"/>
</dbReference>
<protein>
    <submittedName>
        <fullName evidence="2">Glutamine synthetase</fullName>
    </submittedName>
</protein>
<name>A0A0K0D6V1_ANGCA</name>
<evidence type="ECO:0000313" key="2">
    <source>
        <dbReference type="WBParaSite" id="ACAC_0000579601-mRNA-1"/>
    </source>
</evidence>
<proteinExistence type="predicted"/>
<keyword evidence="1" id="KW-1185">Reference proteome</keyword>
<reference evidence="2" key="2">
    <citation type="submission" date="2017-02" db="UniProtKB">
        <authorList>
            <consortium name="WormBaseParasite"/>
        </authorList>
    </citation>
    <scope>IDENTIFICATION</scope>
</reference>